<evidence type="ECO:0000313" key="1">
    <source>
        <dbReference type="EMBL" id="GAA4752206.1"/>
    </source>
</evidence>
<dbReference type="EMBL" id="BAABKN010000027">
    <property type="protein sequence ID" value="GAA4752206.1"/>
    <property type="molecule type" value="Genomic_DNA"/>
</dbReference>
<proteinExistence type="predicted"/>
<protein>
    <submittedName>
        <fullName evidence="1">Uncharacterized protein</fullName>
    </submittedName>
</protein>
<organism evidence="1 2">
    <name type="scientific">Nocardioides endophyticus</name>
    <dbReference type="NCBI Taxonomy" id="1353775"/>
    <lineage>
        <taxon>Bacteria</taxon>
        <taxon>Bacillati</taxon>
        <taxon>Actinomycetota</taxon>
        <taxon>Actinomycetes</taxon>
        <taxon>Propionibacteriales</taxon>
        <taxon>Nocardioidaceae</taxon>
        <taxon>Nocardioides</taxon>
    </lineage>
</organism>
<comment type="caution">
    <text evidence="1">The sequence shown here is derived from an EMBL/GenBank/DDBJ whole genome shotgun (WGS) entry which is preliminary data.</text>
</comment>
<reference evidence="2" key="1">
    <citation type="journal article" date="2019" name="Int. J. Syst. Evol. Microbiol.">
        <title>The Global Catalogue of Microorganisms (GCM) 10K type strain sequencing project: providing services to taxonomists for standard genome sequencing and annotation.</title>
        <authorList>
            <consortium name="The Broad Institute Genomics Platform"/>
            <consortium name="The Broad Institute Genome Sequencing Center for Infectious Disease"/>
            <person name="Wu L."/>
            <person name="Ma J."/>
        </authorList>
    </citation>
    <scope>NUCLEOTIDE SEQUENCE [LARGE SCALE GENOMIC DNA]</scope>
    <source>
        <strain evidence="2">JCM 18532</strain>
    </source>
</reference>
<accession>A0ABP8ZBQ6</accession>
<name>A0ABP8ZBQ6_9ACTN</name>
<dbReference type="RefSeq" id="WP_345528950.1">
    <property type="nucleotide sequence ID" value="NZ_BAABKN010000027.1"/>
</dbReference>
<evidence type="ECO:0000313" key="2">
    <source>
        <dbReference type="Proteomes" id="UP001499882"/>
    </source>
</evidence>
<dbReference type="Proteomes" id="UP001499882">
    <property type="component" value="Unassembled WGS sequence"/>
</dbReference>
<keyword evidence="2" id="KW-1185">Reference proteome</keyword>
<sequence length="60" mass="6449">MKDPLFEAHLDRTMGYATYGGADVAECRTTAARAQECGVGSRHELTALARSAEMSAGPRY</sequence>
<gene>
    <name evidence="1" type="ORF">GCM10023350_41840</name>
</gene>